<keyword evidence="6" id="KW-1185">Reference proteome</keyword>
<dbReference type="AlphaFoldDB" id="A0A3A5MTT3"/>
<dbReference type="RefSeq" id="WP_119971761.1">
    <property type="nucleotide sequence ID" value="NZ_JBHSQA010000005.1"/>
</dbReference>
<proteinExistence type="predicted"/>
<dbReference type="Gene3D" id="3.40.50.300">
    <property type="entry name" value="P-loop containing nucleotide triphosphate hydrolases"/>
    <property type="match status" value="2"/>
</dbReference>
<dbReference type="PANTHER" id="PTHR19211">
    <property type="entry name" value="ATP-BINDING TRANSPORT PROTEIN-RELATED"/>
    <property type="match status" value="1"/>
</dbReference>
<comment type="caution">
    <text evidence="5">The sequence shown here is derived from an EMBL/GenBank/DDBJ whole genome shotgun (WGS) entry which is preliminary data.</text>
</comment>
<dbReference type="OrthoDB" id="3239744at2"/>
<keyword evidence="2" id="KW-0547">Nucleotide-binding</keyword>
<dbReference type="InterPro" id="IPR003593">
    <property type="entry name" value="AAA+_ATPase"/>
</dbReference>
<dbReference type="PANTHER" id="PTHR19211:SF6">
    <property type="entry name" value="BLL7188 PROTEIN"/>
    <property type="match status" value="1"/>
</dbReference>
<evidence type="ECO:0000256" key="3">
    <source>
        <dbReference type="ARBA" id="ARBA00022840"/>
    </source>
</evidence>
<dbReference type="GO" id="GO:0016887">
    <property type="term" value="F:ATP hydrolysis activity"/>
    <property type="evidence" value="ECO:0007669"/>
    <property type="project" value="InterPro"/>
</dbReference>
<name>A0A3A5MTT3_9MICO</name>
<sequence>MSTHASSLTLNNVGLTWPDGSVALSGISATFGRGRTGLVGLNGSGKSTLLRLLTGQLTPTSGTITTNGDVGYLPQTLTLDVQATVASLLGIRGAVDALRAIDAGDVSIANFDAVGDDWDIETRAGEVLRAAGFAGTTLAGDLSAEGLDRSVGELSGGEAVLVAIAGLRLRGAPITLLDEPTNNLDGDARRRLGDLVRTWTGALIVVSHDTTLLELMDDTAELRGGTLSIFGGAYSAYRAQVAQEQAAAQQAQRSAEHIVKTEKRQRIEAETKLAHRGKTARTDFENKRGSKIVMNQLKTNAQVSAGKLRADADSKVTDARSALDDAESRVRSDEQIHVDLPGLEVAATRRLAELRGTNRTVIIQGPERVALTGPNGVGKTRLLESLLPDVPSRGGIAAPAGRATAVAHTERIGYLAQRLDRLEEDASVLDNVRAAAPSVSAGDIRNRLARFLIRGDAVDRPVRSLSGGERFRVALACLLLADPPSQLLVLDEPTNNLDLQSVDQLVGALSQYRGGLLVVSHDDAFLARLGIATWLALDADGRLTDVNPPTLEPVGYGRH</sequence>
<dbReference type="Pfam" id="PF00005">
    <property type="entry name" value="ABC_tran"/>
    <property type="match status" value="2"/>
</dbReference>
<evidence type="ECO:0000259" key="4">
    <source>
        <dbReference type="PROSITE" id="PS50893"/>
    </source>
</evidence>
<keyword evidence="3 5" id="KW-0067">ATP-binding</keyword>
<dbReference type="SMART" id="SM00382">
    <property type="entry name" value="AAA"/>
    <property type="match status" value="2"/>
</dbReference>
<dbReference type="EMBL" id="QZVS01000058">
    <property type="protein sequence ID" value="RJT90623.1"/>
    <property type="molecule type" value="Genomic_DNA"/>
</dbReference>
<reference evidence="5 6" key="1">
    <citation type="submission" date="2018-09" db="EMBL/GenBank/DDBJ databases">
        <title>Novel species of Cryobacterium.</title>
        <authorList>
            <person name="Liu Q."/>
            <person name="Xin Y.-H."/>
        </authorList>
    </citation>
    <scope>NUCLEOTIDE SEQUENCE [LARGE SCALE GENOMIC DNA]</scope>
    <source>
        <strain evidence="5 6">Hh39</strain>
    </source>
</reference>
<protein>
    <submittedName>
        <fullName evidence="5">ABC transporter ATP-binding protein</fullName>
    </submittedName>
</protein>
<keyword evidence="1" id="KW-0677">Repeat</keyword>
<feature type="domain" description="ABC transporter" evidence="4">
    <location>
        <begin position="8"/>
        <end position="249"/>
    </location>
</feature>
<dbReference type="GO" id="GO:0005524">
    <property type="term" value="F:ATP binding"/>
    <property type="evidence" value="ECO:0007669"/>
    <property type="project" value="UniProtKB-KW"/>
</dbReference>
<dbReference type="InterPro" id="IPR027417">
    <property type="entry name" value="P-loop_NTPase"/>
</dbReference>
<dbReference type="Proteomes" id="UP000272015">
    <property type="component" value="Unassembled WGS sequence"/>
</dbReference>
<dbReference type="InterPro" id="IPR003439">
    <property type="entry name" value="ABC_transporter-like_ATP-bd"/>
</dbReference>
<evidence type="ECO:0000256" key="1">
    <source>
        <dbReference type="ARBA" id="ARBA00022737"/>
    </source>
</evidence>
<evidence type="ECO:0000313" key="6">
    <source>
        <dbReference type="Proteomes" id="UP000272015"/>
    </source>
</evidence>
<evidence type="ECO:0000256" key="2">
    <source>
        <dbReference type="ARBA" id="ARBA00022741"/>
    </source>
</evidence>
<dbReference type="PROSITE" id="PS50893">
    <property type="entry name" value="ABC_TRANSPORTER_2"/>
    <property type="match status" value="2"/>
</dbReference>
<accession>A0A3A5MTT3</accession>
<evidence type="ECO:0000313" key="5">
    <source>
        <dbReference type="EMBL" id="RJT90623.1"/>
    </source>
</evidence>
<feature type="domain" description="ABC transporter" evidence="4">
    <location>
        <begin position="338"/>
        <end position="559"/>
    </location>
</feature>
<dbReference type="SUPFAM" id="SSF52540">
    <property type="entry name" value="P-loop containing nucleoside triphosphate hydrolases"/>
    <property type="match status" value="2"/>
</dbReference>
<dbReference type="InterPro" id="IPR050611">
    <property type="entry name" value="ABCF"/>
</dbReference>
<gene>
    <name evidence="5" type="ORF">D6T64_03655</name>
</gene>
<organism evidence="5 6">
    <name type="scientific">Cryobacterium melibiosiphilum</name>
    <dbReference type="NCBI Taxonomy" id="995039"/>
    <lineage>
        <taxon>Bacteria</taxon>
        <taxon>Bacillati</taxon>
        <taxon>Actinomycetota</taxon>
        <taxon>Actinomycetes</taxon>
        <taxon>Micrococcales</taxon>
        <taxon>Microbacteriaceae</taxon>
        <taxon>Cryobacterium</taxon>
    </lineage>
</organism>